<sequence>MTRIFIQRGSAGSSSNANRPPSSSIPQTSGTQVAVNSAAKEEEQEKEPIQESGVLDVVEQPGNAEDENLPESLVEKELDESADKEILMVDENSSDAAALARDLSRVRVNEHLECDDSGLRSGIGSSQIVMGPSYPPPPPVPPQRPLSGSPGLRRMGSGSSFGVRIGSSRRPAAWPAALPSRSSPSGSRPSSPRSHAEAEGYNSSDEQGPCYVSSYDDVERERMFEVEIRRVKGFEVRRMLADGNCLFRAVADQVYGDPEAYDMARQMCIDYMERERDHFSQFIIEGFTSYCKRKRRDKVYGNNVEIQAFAEMYNRPIHIYSYSTEPINIFQGSYHTDTPPIRLSYHHGNHYNSLVDPRRLTIGAGLGFSSLRGANIDKDQVKTAIKAQQDQQIDNALLAEGRFYSDLELTEKEIERMVMEASRAEYLAAEKLKQQTSFRDSSTSAAEPSSSGAITGPSCTPATRGSDKNLLSEMVLSSSMRIVLSMGFTYMQALEACSIFGDDVDSMICYLVEMGGSSASPGGSNQHKGKAAE</sequence>
<keyword evidence="6" id="KW-0378">Hydrolase</keyword>
<evidence type="ECO:0000259" key="8">
    <source>
        <dbReference type="PROSITE" id="PS50802"/>
    </source>
</evidence>
<dbReference type="SUPFAM" id="SSF54001">
    <property type="entry name" value="Cysteine proteinases"/>
    <property type="match status" value="1"/>
</dbReference>
<evidence type="ECO:0000256" key="7">
    <source>
        <dbReference type="SAM" id="MobiDB-lite"/>
    </source>
</evidence>
<organism evidence="9 10">
    <name type="scientific">Ananas comosus</name>
    <name type="common">Pineapple</name>
    <name type="synonym">Ananas ananas</name>
    <dbReference type="NCBI Taxonomy" id="4615"/>
    <lineage>
        <taxon>Eukaryota</taxon>
        <taxon>Viridiplantae</taxon>
        <taxon>Streptophyta</taxon>
        <taxon>Embryophyta</taxon>
        <taxon>Tracheophyta</taxon>
        <taxon>Spermatophyta</taxon>
        <taxon>Magnoliopsida</taxon>
        <taxon>Liliopsida</taxon>
        <taxon>Poales</taxon>
        <taxon>Bromeliaceae</taxon>
        <taxon>Bromelioideae</taxon>
        <taxon>Ananas</taxon>
    </lineage>
</organism>
<keyword evidence="5" id="KW-0833">Ubl conjugation pathway</keyword>
<dbReference type="Gramene" id="Aco016740.1.mrna1">
    <property type="protein sequence ID" value="Aco016740.1.mrna1"/>
    <property type="gene ID" value="Aco016740.1.path1"/>
</dbReference>
<proteinExistence type="inferred from homology"/>
<dbReference type="PROSITE" id="PS50802">
    <property type="entry name" value="OTU"/>
    <property type="match status" value="1"/>
</dbReference>
<dbReference type="InterPro" id="IPR003323">
    <property type="entry name" value="OTU_dom"/>
</dbReference>
<dbReference type="GO" id="GO:0006508">
    <property type="term" value="P:proteolysis"/>
    <property type="evidence" value="ECO:0007669"/>
    <property type="project" value="UniProtKB-KW"/>
</dbReference>
<feature type="compositionally biased region" description="Pro residues" evidence="7">
    <location>
        <begin position="133"/>
        <end position="144"/>
    </location>
</feature>
<comment type="catalytic activity">
    <reaction evidence="1">
        <text>Thiol-dependent hydrolysis of ester, thioester, amide, peptide and isopeptide bonds formed by the C-terminal Gly of ubiquitin (a 76-residue protein attached to proteins as an intracellular targeting signal).</text>
        <dbReference type="EC" id="3.4.19.12"/>
    </reaction>
</comment>
<dbReference type="GO" id="GO:0061578">
    <property type="term" value="F:K63-linked deubiquitinase activity"/>
    <property type="evidence" value="ECO:0007669"/>
    <property type="project" value="TreeGrafter"/>
</dbReference>
<evidence type="ECO:0000313" key="10">
    <source>
        <dbReference type="Proteomes" id="UP000092600"/>
    </source>
</evidence>
<dbReference type="InterPro" id="IPR038765">
    <property type="entry name" value="Papain-like_cys_pep_sf"/>
</dbReference>
<dbReference type="RefSeq" id="XP_020107067.1">
    <property type="nucleotide sequence ID" value="XM_020251478.1"/>
</dbReference>
<gene>
    <name evidence="12 13" type="primary">LOC109723196</name>
    <name evidence="9" type="ORF">ACMD2_11687</name>
</gene>
<evidence type="ECO:0000256" key="2">
    <source>
        <dbReference type="ARBA" id="ARBA00010407"/>
    </source>
</evidence>
<dbReference type="AlphaFoldDB" id="A0A199V487"/>
<keyword evidence="11" id="KW-1185">Reference proteome</keyword>
<dbReference type="OrthoDB" id="409956at2759"/>
<evidence type="ECO:0000313" key="12">
    <source>
        <dbReference type="RefSeq" id="XP_020107067.1"/>
    </source>
</evidence>
<reference evidence="9 10" key="1">
    <citation type="journal article" date="2016" name="DNA Res.">
        <title>The draft genome of MD-2 pineapple using hybrid error correction of long reads.</title>
        <authorList>
            <person name="Redwan R.M."/>
            <person name="Saidin A."/>
            <person name="Kumar S.V."/>
        </authorList>
    </citation>
    <scope>NUCLEOTIDE SEQUENCE [LARGE SCALE GENOMIC DNA]</scope>
    <source>
        <strain evidence="10">cv. MD2</strain>
        <tissue evidence="9">Leaf</tissue>
    </source>
</reference>
<feature type="region of interest" description="Disordered" evidence="7">
    <location>
        <begin position="437"/>
        <end position="466"/>
    </location>
</feature>
<evidence type="ECO:0000313" key="11">
    <source>
        <dbReference type="Proteomes" id="UP000515123"/>
    </source>
</evidence>
<dbReference type="GO" id="GO:0004843">
    <property type="term" value="F:cysteine-type deubiquitinase activity"/>
    <property type="evidence" value="ECO:0007669"/>
    <property type="project" value="UniProtKB-EC"/>
</dbReference>
<feature type="domain" description="OTU" evidence="8">
    <location>
        <begin position="234"/>
        <end position="357"/>
    </location>
</feature>
<evidence type="ECO:0000256" key="5">
    <source>
        <dbReference type="ARBA" id="ARBA00022786"/>
    </source>
</evidence>
<feature type="compositionally biased region" description="Low complexity" evidence="7">
    <location>
        <begin position="8"/>
        <end position="24"/>
    </location>
</feature>
<comment type="similarity">
    <text evidence="2">Belongs to the peptidase C85 family.</text>
</comment>
<feature type="compositionally biased region" description="Basic and acidic residues" evidence="7">
    <location>
        <begin position="39"/>
        <end position="49"/>
    </location>
</feature>
<dbReference type="PANTHER" id="PTHR12419:SF4">
    <property type="entry name" value="OTU DOMAIN-CONTAINING PROTEIN 5"/>
    <property type="match status" value="1"/>
</dbReference>
<dbReference type="EMBL" id="LSRQ01003355">
    <property type="protein sequence ID" value="OAY71670.1"/>
    <property type="molecule type" value="Genomic_DNA"/>
</dbReference>
<dbReference type="Proteomes" id="UP000515123">
    <property type="component" value="Linkage group 17"/>
</dbReference>
<dbReference type="PANTHER" id="PTHR12419">
    <property type="entry name" value="OTU DOMAIN CONTAINING PROTEIN"/>
    <property type="match status" value="1"/>
</dbReference>
<dbReference type="FunFam" id="3.90.70.80:FF:000008">
    <property type="entry name" value="OTU domain-containing protein 5"/>
    <property type="match status" value="1"/>
</dbReference>
<feature type="compositionally biased region" description="Polar residues" evidence="7">
    <location>
        <begin position="25"/>
        <end position="35"/>
    </location>
</feature>
<feature type="compositionally biased region" description="Low complexity" evidence="7">
    <location>
        <begin position="168"/>
        <end position="193"/>
    </location>
</feature>
<keyword evidence="4" id="KW-0645">Protease</keyword>
<evidence type="ECO:0000313" key="13">
    <source>
        <dbReference type="RefSeq" id="XP_020107068.1"/>
    </source>
</evidence>
<dbReference type="GeneID" id="109723196"/>
<protein>
    <recommendedName>
        <fullName evidence="3">ubiquitinyl hydrolase 1</fullName>
        <ecNumber evidence="3">3.4.19.12</ecNumber>
    </recommendedName>
</protein>
<name>A0A199V487_ANACO</name>
<dbReference type="Proteomes" id="UP000092600">
    <property type="component" value="Unassembled WGS sequence"/>
</dbReference>
<evidence type="ECO:0000256" key="6">
    <source>
        <dbReference type="ARBA" id="ARBA00022801"/>
    </source>
</evidence>
<feature type="region of interest" description="Disordered" evidence="7">
    <location>
        <begin position="112"/>
        <end position="212"/>
    </location>
</feature>
<dbReference type="EC" id="3.4.19.12" evidence="3"/>
<dbReference type="Pfam" id="PF02338">
    <property type="entry name" value="OTU"/>
    <property type="match status" value="1"/>
</dbReference>
<dbReference type="Gene3D" id="3.90.70.80">
    <property type="match status" value="1"/>
</dbReference>
<dbReference type="InterPro" id="IPR050704">
    <property type="entry name" value="Peptidase_C85-like"/>
</dbReference>
<accession>A0A199V487</accession>
<dbReference type="GO" id="GO:0016579">
    <property type="term" value="P:protein deubiquitination"/>
    <property type="evidence" value="ECO:0007669"/>
    <property type="project" value="TreeGrafter"/>
</dbReference>
<reference evidence="12 13" key="2">
    <citation type="submission" date="2025-04" db="UniProtKB">
        <authorList>
            <consortium name="RefSeq"/>
        </authorList>
    </citation>
    <scope>IDENTIFICATION</scope>
    <source>
        <tissue evidence="12 13">Leaf</tissue>
    </source>
</reference>
<evidence type="ECO:0000256" key="3">
    <source>
        <dbReference type="ARBA" id="ARBA00012759"/>
    </source>
</evidence>
<evidence type="ECO:0000313" key="9">
    <source>
        <dbReference type="EMBL" id="OAY71670.1"/>
    </source>
</evidence>
<evidence type="ECO:0000256" key="1">
    <source>
        <dbReference type="ARBA" id="ARBA00000707"/>
    </source>
</evidence>
<feature type="compositionally biased region" description="Low complexity" evidence="7">
    <location>
        <begin position="441"/>
        <end position="453"/>
    </location>
</feature>
<feature type="region of interest" description="Disordered" evidence="7">
    <location>
        <begin position="1"/>
        <end position="75"/>
    </location>
</feature>
<dbReference type="RefSeq" id="XP_020107068.1">
    <property type="nucleotide sequence ID" value="XM_020251479.1"/>
</dbReference>
<evidence type="ECO:0000256" key="4">
    <source>
        <dbReference type="ARBA" id="ARBA00022670"/>
    </source>
</evidence>
<dbReference type="CDD" id="cd22796">
    <property type="entry name" value="OTU_plant_OTU6-like"/>
    <property type="match status" value="1"/>
</dbReference>
<dbReference type="STRING" id="4615.A0A199V487"/>